<dbReference type="InterPro" id="IPR036890">
    <property type="entry name" value="HATPase_C_sf"/>
</dbReference>
<dbReference type="InterPro" id="IPR052162">
    <property type="entry name" value="Sensor_kinase/Photoreceptor"/>
</dbReference>
<comment type="catalytic activity">
    <reaction evidence="1">
        <text>ATP + protein L-histidine = ADP + protein N-phospho-L-histidine.</text>
        <dbReference type="EC" id="2.7.13.3"/>
    </reaction>
</comment>
<dbReference type="Gene3D" id="3.30.450.20">
    <property type="entry name" value="PAS domain"/>
    <property type="match status" value="5"/>
</dbReference>
<dbReference type="InterPro" id="IPR005467">
    <property type="entry name" value="His_kinase_dom"/>
</dbReference>
<dbReference type="KEGG" id="chyd:H4K34_01715"/>
<dbReference type="SMART" id="SM00091">
    <property type="entry name" value="PAS"/>
    <property type="match status" value="5"/>
</dbReference>
<dbReference type="RefSeq" id="WP_210759111.1">
    <property type="nucleotide sequence ID" value="NZ_CP060139.1"/>
</dbReference>
<dbReference type="InterPro" id="IPR013656">
    <property type="entry name" value="PAS_4"/>
</dbReference>
<dbReference type="Gene3D" id="3.30.565.10">
    <property type="entry name" value="Histidine kinase-like ATPase, C-terminal domain"/>
    <property type="match status" value="1"/>
</dbReference>
<dbReference type="InterPro" id="IPR004358">
    <property type="entry name" value="Sig_transdc_His_kin-like_C"/>
</dbReference>
<dbReference type="PROSITE" id="PS50112">
    <property type="entry name" value="PAS"/>
    <property type="match status" value="1"/>
</dbReference>
<dbReference type="Proteomes" id="UP000516305">
    <property type="component" value="Chromosome"/>
</dbReference>
<evidence type="ECO:0000256" key="4">
    <source>
        <dbReference type="ARBA" id="ARBA00022679"/>
    </source>
</evidence>
<feature type="domain" description="Histidine kinase" evidence="6">
    <location>
        <begin position="657"/>
        <end position="871"/>
    </location>
</feature>
<evidence type="ECO:0000313" key="10">
    <source>
        <dbReference type="Proteomes" id="UP000516305"/>
    </source>
</evidence>
<keyword evidence="3" id="KW-0597">Phosphoprotein</keyword>
<sequence length="872" mass="101301">MNYLQKELYDLIQQDIKVFEFIQSSALDGLWYWDLESPENEWMSERFWEVMGYEPEKMPHKAAAWQDKIHPDDLKVAIENFNAHCEDPKHPYDQIVRYFHKDGGTVWVRCRGMAIRDENGKPLRMLGAHNEITNLKQRGELLEQTSKLANIGYWSLNLIRNQLFWSDETKRIHEVEESYTPDVKNGIQFYHGAEEQQRISDYVQAALKEGKSFDDTFSIKTSKGRIRKVRSIGIPDFVNGECRMLRGLFQDITDQKEAEENLKHQAIGYQTALEAADLGVWEWHHREAKLKLNYKALELCKIETHITPGEMLEVDWLNLIYSKDLGKIEALIPKLHSRKKSEINLALRINTGTVYRWTRWIGHLSMNSNGEVYYLGIIEDVHDQYEQQQLLQAFIRESPNPVVMLNREFKVLASSQAWLDLHLLGSHQEVEGQNFNYLFPRSSSQWLPYFKRTEEGETIKSNAELLLQEDGSSRWMKWELKPWYQEGHQMGGYILYQEDVSAHRAASERLKISERTFRGNFENAAIGMAILDSEGKWLQVNDKVLDITGYSRDELLNLSFQDITHPDDLNSDLALLQQLIDGSRDHYQMEKRYITKQGEVVYILLGASVIRDDNGGVLYFVSQIIDINARKLAEKKVQMLLEQEQQRSDRLNSFTHIVSHNLRSHSSSISRLIEFLKEEHPDLLKNEMFEYLIQASSNLSATIENLKEVVEIQGATTSQMKPCNLKELQDLAIMGLKLQIQSSGIKIQSEISDDLELVGFRAYLESLFYNMISNAIRFSSPDRKPEIKIYTKRKSKNFIDIYFEDNGVGIDLERNADRVFGMYNTFHYHPESRGLGLFLTRNQVEVMGGQITVESVVNQGTIFRVTLPYEES</sequence>
<evidence type="ECO:0000256" key="1">
    <source>
        <dbReference type="ARBA" id="ARBA00000085"/>
    </source>
</evidence>
<dbReference type="EC" id="2.7.13.3" evidence="2"/>
<keyword evidence="5" id="KW-0418">Kinase</keyword>
<dbReference type="Pfam" id="PF02518">
    <property type="entry name" value="HATPase_c"/>
    <property type="match status" value="1"/>
</dbReference>
<dbReference type="PANTHER" id="PTHR43304">
    <property type="entry name" value="PHYTOCHROME-LIKE PROTEIN CPH1"/>
    <property type="match status" value="1"/>
</dbReference>
<evidence type="ECO:0000259" key="8">
    <source>
        <dbReference type="PROSITE" id="PS50113"/>
    </source>
</evidence>
<protein>
    <recommendedName>
        <fullName evidence="2">histidine kinase</fullName>
        <ecNumber evidence="2">2.7.13.3</ecNumber>
    </recommendedName>
</protein>
<evidence type="ECO:0000256" key="3">
    <source>
        <dbReference type="ARBA" id="ARBA00022553"/>
    </source>
</evidence>
<dbReference type="InterPro" id="IPR000700">
    <property type="entry name" value="PAS-assoc_C"/>
</dbReference>
<evidence type="ECO:0000259" key="7">
    <source>
        <dbReference type="PROSITE" id="PS50112"/>
    </source>
</evidence>
<dbReference type="EMBL" id="CP060139">
    <property type="protein sequence ID" value="QNR24584.1"/>
    <property type="molecule type" value="Genomic_DNA"/>
</dbReference>
<dbReference type="InterPro" id="IPR035965">
    <property type="entry name" value="PAS-like_dom_sf"/>
</dbReference>
<evidence type="ECO:0000259" key="6">
    <source>
        <dbReference type="PROSITE" id="PS50109"/>
    </source>
</evidence>
<dbReference type="InterPro" id="IPR001610">
    <property type="entry name" value="PAC"/>
</dbReference>
<dbReference type="CDD" id="cd00130">
    <property type="entry name" value="PAS"/>
    <property type="match status" value="3"/>
</dbReference>
<dbReference type="PROSITE" id="PS50113">
    <property type="entry name" value="PAC"/>
    <property type="match status" value="3"/>
</dbReference>
<gene>
    <name evidence="9" type="ORF">H4K34_01715</name>
</gene>
<dbReference type="PRINTS" id="PR00344">
    <property type="entry name" value="BCTRLSENSOR"/>
</dbReference>
<dbReference type="SMART" id="SM00387">
    <property type="entry name" value="HATPase_c"/>
    <property type="match status" value="1"/>
</dbReference>
<feature type="domain" description="PAC" evidence="8">
    <location>
        <begin position="92"/>
        <end position="144"/>
    </location>
</feature>
<dbReference type="Pfam" id="PF08447">
    <property type="entry name" value="PAS_3"/>
    <property type="match status" value="2"/>
</dbReference>
<feature type="domain" description="PAS" evidence="7">
    <location>
        <begin position="513"/>
        <end position="583"/>
    </location>
</feature>
<dbReference type="InterPro" id="IPR013655">
    <property type="entry name" value="PAS_fold_3"/>
</dbReference>
<proteinExistence type="predicted"/>
<dbReference type="SUPFAM" id="SSF55874">
    <property type="entry name" value="ATPase domain of HSP90 chaperone/DNA topoisomerase II/histidine kinase"/>
    <property type="match status" value="1"/>
</dbReference>
<accession>A0A7H0VFT6</accession>
<feature type="domain" description="PAC" evidence="8">
    <location>
        <begin position="587"/>
        <end position="639"/>
    </location>
</feature>
<evidence type="ECO:0000256" key="5">
    <source>
        <dbReference type="ARBA" id="ARBA00022777"/>
    </source>
</evidence>
<evidence type="ECO:0000256" key="2">
    <source>
        <dbReference type="ARBA" id="ARBA00012438"/>
    </source>
</evidence>
<dbReference type="NCBIfam" id="TIGR00229">
    <property type="entry name" value="sensory_box"/>
    <property type="match status" value="3"/>
</dbReference>
<organism evidence="9 10">
    <name type="scientific">Croceimicrobium hydrocarbonivorans</name>
    <dbReference type="NCBI Taxonomy" id="2761580"/>
    <lineage>
        <taxon>Bacteria</taxon>
        <taxon>Pseudomonadati</taxon>
        <taxon>Bacteroidota</taxon>
        <taxon>Flavobacteriia</taxon>
        <taxon>Flavobacteriales</taxon>
        <taxon>Owenweeksiaceae</taxon>
        <taxon>Croceimicrobium</taxon>
    </lineage>
</organism>
<dbReference type="AlphaFoldDB" id="A0A7H0VFT6"/>
<dbReference type="PANTHER" id="PTHR43304:SF1">
    <property type="entry name" value="PAC DOMAIN-CONTAINING PROTEIN"/>
    <property type="match status" value="1"/>
</dbReference>
<dbReference type="GO" id="GO:0004673">
    <property type="term" value="F:protein histidine kinase activity"/>
    <property type="evidence" value="ECO:0007669"/>
    <property type="project" value="UniProtKB-EC"/>
</dbReference>
<evidence type="ECO:0000313" key="9">
    <source>
        <dbReference type="EMBL" id="QNR24584.1"/>
    </source>
</evidence>
<dbReference type="Pfam" id="PF08448">
    <property type="entry name" value="PAS_4"/>
    <property type="match status" value="1"/>
</dbReference>
<name>A0A7H0VFT6_9FLAO</name>
<dbReference type="InterPro" id="IPR003594">
    <property type="entry name" value="HATPase_dom"/>
</dbReference>
<dbReference type="PROSITE" id="PS50109">
    <property type="entry name" value="HIS_KIN"/>
    <property type="match status" value="1"/>
</dbReference>
<reference evidence="9 10" key="1">
    <citation type="submission" date="2020-08" db="EMBL/GenBank/DDBJ databases">
        <title>Croceimicrobium hydrocarbonivorans gen. nov., sp. nov., a novel marine bacterium isolated from a bacterial consortium that degrades polyethylene terephthalate.</title>
        <authorList>
            <person name="Liu R."/>
        </authorList>
    </citation>
    <scope>NUCLEOTIDE SEQUENCE [LARGE SCALE GENOMIC DNA]</scope>
    <source>
        <strain evidence="9 10">A20-9</strain>
    </source>
</reference>
<dbReference type="SUPFAM" id="SSF55785">
    <property type="entry name" value="PYP-like sensor domain (PAS domain)"/>
    <property type="match status" value="5"/>
</dbReference>
<feature type="domain" description="PAC" evidence="8">
    <location>
        <begin position="460"/>
        <end position="512"/>
    </location>
</feature>
<dbReference type="SMART" id="SM00086">
    <property type="entry name" value="PAC"/>
    <property type="match status" value="5"/>
</dbReference>
<keyword evidence="10" id="KW-1185">Reference proteome</keyword>
<keyword evidence="4" id="KW-0808">Transferase</keyword>
<dbReference type="InterPro" id="IPR000014">
    <property type="entry name" value="PAS"/>
</dbReference>